<accession>A0ABU1XT35</accession>
<sequence>MGALLDVTVEPGPHPSMRRALPANLWPERASSPPPHAGEGGEGAKRPVVVRLAIQGAWFLEIDFRTV</sequence>
<gene>
    <name evidence="2" type="ORF">J2W68_000630</name>
</gene>
<comment type="caution">
    <text evidence="2">The sequence shown here is derived from an EMBL/GenBank/DDBJ whole genome shotgun (WGS) entry which is preliminary data.</text>
</comment>
<evidence type="ECO:0000313" key="2">
    <source>
        <dbReference type="EMBL" id="MDR7191922.1"/>
    </source>
</evidence>
<evidence type="ECO:0000313" key="3">
    <source>
        <dbReference type="Proteomes" id="UP001256588"/>
    </source>
</evidence>
<organism evidence="2 3">
    <name type="scientific">Luteimonas terrae</name>
    <dbReference type="NCBI Taxonomy" id="1530191"/>
    <lineage>
        <taxon>Bacteria</taxon>
        <taxon>Pseudomonadati</taxon>
        <taxon>Pseudomonadota</taxon>
        <taxon>Gammaproteobacteria</taxon>
        <taxon>Lysobacterales</taxon>
        <taxon>Lysobacteraceae</taxon>
        <taxon>Luteimonas</taxon>
    </lineage>
</organism>
<reference evidence="2 3" key="1">
    <citation type="submission" date="2023-07" db="EMBL/GenBank/DDBJ databases">
        <title>Sorghum-associated microbial communities from plants grown in Nebraska, USA.</title>
        <authorList>
            <person name="Schachtman D."/>
        </authorList>
    </citation>
    <scope>NUCLEOTIDE SEQUENCE [LARGE SCALE GENOMIC DNA]</scope>
    <source>
        <strain evidence="2 3">4099</strain>
    </source>
</reference>
<dbReference type="Proteomes" id="UP001256588">
    <property type="component" value="Unassembled WGS sequence"/>
</dbReference>
<evidence type="ECO:0000256" key="1">
    <source>
        <dbReference type="SAM" id="MobiDB-lite"/>
    </source>
</evidence>
<feature type="region of interest" description="Disordered" evidence="1">
    <location>
        <begin position="1"/>
        <end position="20"/>
    </location>
</feature>
<protein>
    <submittedName>
        <fullName evidence="2">Uncharacterized protein</fullName>
    </submittedName>
</protein>
<name>A0ABU1XT35_9GAMM</name>
<proteinExistence type="predicted"/>
<dbReference type="EMBL" id="JAVDWO010000002">
    <property type="protein sequence ID" value="MDR7191922.1"/>
    <property type="molecule type" value="Genomic_DNA"/>
</dbReference>
<keyword evidence="3" id="KW-1185">Reference proteome</keyword>